<gene>
    <name evidence="1" type="ORF">WMO62_07435</name>
</gene>
<organism evidence="1 2">
    <name type="scientific">Hominiventricola aquisgranensis</name>
    <dbReference type="NCBI Taxonomy" id="3133164"/>
    <lineage>
        <taxon>Bacteria</taxon>
        <taxon>Bacillati</taxon>
        <taxon>Bacillota</taxon>
        <taxon>Clostridia</taxon>
        <taxon>Lachnospirales</taxon>
        <taxon>Lachnospiraceae</taxon>
        <taxon>Hominiventricola</taxon>
    </lineage>
</organism>
<keyword evidence="2" id="KW-1185">Reference proteome</keyword>
<reference evidence="1 2" key="1">
    <citation type="submission" date="2024-03" db="EMBL/GenBank/DDBJ databases">
        <title>Human intestinal bacterial collection.</title>
        <authorList>
            <person name="Pauvert C."/>
            <person name="Hitch T.C.A."/>
            <person name="Clavel T."/>
        </authorList>
    </citation>
    <scope>NUCLEOTIDE SEQUENCE [LARGE SCALE GENOMIC DNA]</scope>
    <source>
        <strain evidence="1 2">CLA-AA-H78B</strain>
    </source>
</reference>
<sequence length="90" mass="10499">MEEIFEEYVTFHVTASDGSDVEMAVVDEFDFEDKHYVVGAVVTDDTIDDEGRYIYESIMDGDDFTVKKIAKEFDYRRIAQAYVDMDEDEE</sequence>
<dbReference type="Proteomes" id="UP001470288">
    <property type="component" value="Unassembled WGS sequence"/>
</dbReference>
<protein>
    <submittedName>
        <fullName evidence="1">DUF1292 domain-containing protein</fullName>
    </submittedName>
</protein>
<evidence type="ECO:0000313" key="1">
    <source>
        <dbReference type="EMBL" id="MEQ2578671.1"/>
    </source>
</evidence>
<dbReference type="RefSeq" id="WP_117496080.1">
    <property type="nucleotide sequence ID" value="NZ_JBBMFC010000011.1"/>
</dbReference>
<name>A0ABV1I0G8_9FIRM</name>
<comment type="caution">
    <text evidence="1">The sequence shown here is derived from an EMBL/GenBank/DDBJ whole genome shotgun (WGS) entry which is preliminary data.</text>
</comment>
<accession>A0ABV1I0G8</accession>
<dbReference type="EMBL" id="JBBMFC010000011">
    <property type="protein sequence ID" value="MEQ2578671.1"/>
    <property type="molecule type" value="Genomic_DNA"/>
</dbReference>
<evidence type="ECO:0000313" key="2">
    <source>
        <dbReference type="Proteomes" id="UP001470288"/>
    </source>
</evidence>
<proteinExistence type="predicted"/>